<gene>
    <name evidence="1" type="ORF">GJ744_005465</name>
</gene>
<evidence type="ECO:0000313" key="1">
    <source>
        <dbReference type="EMBL" id="KAF7502574.1"/>
    </source>
</evidence>
<dbReference type="Proteomes" id="UP000606974">
    <property type="component" value="Unassembled WGS sequence"/>
</dbReference>
<reference evidence="1" key="1">
    <citation type="submission" date="2020-02" db="EMBL/GenBank/DDBJ databases">
        <authorList>
            <person name="Palmer J.M."/>
        </authorList>
    </citation>
    <scope>NUCLEOTIDE SEQUENCE</scope>
    <source>
        <strain evidence="1">EPUS1.4</strain>
        <tissue evidence="1">Thallus</tissue>
    </source>
</reference>
<dbReference type="PANTHER" id="PTHR46411">
    <property type="entry name" value="FAMILY ATPASE, PUTATIVE-RELATED"/>
    <property type="match status" value="1"/>
</dbReference>
<dbReference type="OrthoDB" id="10042665at2759"/>
<evidence type="ECO:0000313" key="2">
    <source>
        <dbReference type="Proteomes" id="UP000606974"/>
    </source>
</evidence>
<protein>
    <submittedName>
        <fullName evidence="1">Uncharacterized protein</fullName>
    </submittedName>
</protein>
<keyword evidence="2" id="KW-1185">Reference proteome</keyword>
<dbReference type="AlphaFoldDB" id="A0A8H7A731"/>
<organism evidence="1 2">
    <name type="scientific">Endocarpon pusillum</name>
    <dbReference type="NCBI Taxonomy" id="364733"/>
    <lineage>
        <taxon>Eukaryota</taxon>
        <taxon>Fungi</taxon>
        <taxon>Dikarya</taxon>
        <taxon>Ascomycota</taxon>
        <taxon>Pezizomycotina</taxon>
        <taxon>Eurotiomycetes</taxon>
        <taxon>Chaetothyriomycetidae</taxon>
        <taxon>Verrucariales</taxon>
        <taxon>Verrucariaceae</taxon>
        <taxon>Endocarpon</taxon>
    </lineage>
</organism>
<dbReference type="PANTHER" id="PTHR46411:SF3">
    <property type="entry name" value="AAA+ ATPASE DOMAIN-CONTAINING PROTEIN"/>
    <property type="match status" value="1"/>
</dbReference>
<comment type="caution">
    <text evidence="1">The sequence shown here is derived from an EMBL/GenBank/DDBJ whole genome shotgun (WGS) entry which is preliminary data.</text>
</comment>
<accession>A0A8H7A731</accession>
<name>A0A8H7A731_9EURO</name>
<dbReference type="EMBL" id="JAACFV010000237">
    <property type="protein sequence ID" value="KAF7502574.1"/>
    <property type="molecule type" value="Genomic_DNA"/>
</dbReference>
<proteinExistence type="predicted"/>
<sequence length="98" mass="11119">MLRYTALSKDTKIQIWKKFLERAPAIYGSAKINIKELGQLAARSSNGRQIKNVMAGGQALASKSESPLTFSHLETVMKMNEQVLFEFNREEHTRSVFT</sequence>